<dbReference type="InterPro" id="IPR010499">
    <property type="entry name" value="AraC_E-bd"/>
</dbReference>
<dbReference type="Gene3D" id="3.20.80.10">
    <property type="entry name" value="Regulatory factor, effector binding domain"/>
    <property type="match status" value="1"/>
</dbReference>
<feature type="domain" description="AraC effector-binding" evidence="1">
    <location>
        <begin position="3"/>
        <end position="159"/>
    </location>
</feature>
<keyword evidence="3" id="KW-1185">Reference proteome</keyword>
<accession>A0ABY5DLG3</accession>
<organism evidence="2 3">
    <name type="scientific">Candidatus Comchoanobacter bicostacola</name>
    <dbReference type="NCBI Taxonomy" id="2919598"/>
    <lineage>
        <taxon>Bacteria</taxon>
        <taxon>Pseudomonadati</taxon>
        <taxon>Pseudomonadota</taxon>
        <taxon>Gammaproteobacteria</taxon>
        <taxon>Candidatus Comchoanobacterales</taxon>
        <taxon>Candidatus Comchoanobacteraceae</taxon>
        <taxon>Candidatus Comchoanobacter</taxon>
    </lineage>
</organism>
<dbReference type="PANTHER" id="PTHR36444:SF2">
    <property type="entry name" value="TRANSCRIPTIONAL REGULATOR PROTEIN YOBU-RELATED"/>
    <property type="match status" value="1"/>
</dbReference>
<dbReference type="Pfam" id="PF14526">
    <property type="entry name" value="Cass2"/>
    <property type="match status" value="1"/>
</dbReference>
<dbReference type="InterPro" id="IPR011256">
    <property type="entry name" value="Reg_factor_effector_dom_sf"/>
</dbReference>
<evidence type="ECO:0000313" key="2">
    <source>
        <dbReference type="EMBL" id="UTC24803.1"/>
    </source>
</evidence>
<reference evidence="2 3" key="1">
    <citation type="journal article" date="2022" name="Nat. Microbiol.">
        <title>The microbiome of a bacterivorous marine choanoflagellate contains a resource-demanding obligate bacterial associate.</title>
        <authorList>
            <person name="Needham D.M."/>
            <person name="Poirier C."/>
            <person name="Bachy C."/>
            <person name="George E.E."/>
            <person name="Wilken S."/>
            <person name="Yung C.C.M."/>
            <person name="Limardo A.J."/>
            <person name="Morando M."/>
            <person name="Sudek L."/>
            <person name="Malmstrom R.R."/>
            <person name="Keeling P.J."/>
            <person name="Santoro A.E."/>
            <person name="Worden A.Z."/>
        </authorList>
    </citation>
    <scope>NUCLEOTIDE SEQUENCE [LARGE SCALE GENOMIC DNA]</scope>
    <source>
        <strain evidence="2 3">Comchoano-1</strain>
    </source>
</reference>
<evidence type="ECO:0000313" key="3">
    <source>
        <dbReference type="Proteomes" id="UP001055955"/>
    </source>
</evidence>
<proteinExistence type="predicted"/>
<protein>
    <submittedName>
        <fullName evidence="2">GyrI-like domain-containing protein</fullName>
    </submittedName>
</protein>
<name>A0ABY5DLG3_9GAMM</name>
<dbReference type="InterPro" id="IPR053182">
    <property type="entry name" value="YobU-like_regulator"/>
</dbReference>
<dbReference type="SMART" id="SM00871">
    <property type="entry name" value="AraC_E_bind"/>
    <property type="match status" value="1"/>
</dbReference>
<dbReference type="EMBL" id="CP092900">
    <property type="protein sequence ID" value="UTC24803.1"/>
    <property type="molecule type" value="Genomic_DNA"/>
</dbReference>
<dbReference type="InterPro" id="IPR029441">
    <property type="entry name" value="Cass2"/>
</dbReference>
<dbReference type="RefSeq" id="WP_258568592.1">
    <property type="nucleotide sequence ID" value="NZ_CP092900.1"/>
</dbReference>
<sequence length="159" mass="18552">MNEQWEVIEISEMQVVGVNTTTSNEVEATEQGRIVPLHREFIEQNLSDLIQSDDKRIFAVYDQYSDLEHGEYRYFIGHCAETIPEGLSAVVIPKGRYLRFSSERGILSDILPEAWKNIWRLTSDPNFEYSRSFELDFEFHNYESSDSLDAQVEIYLSID</sequence>
<evidence type="ECO:0000259" key="1">
    <source>
        <dbReference type="SMART" id="SM00871"/>
    </source>
</evidence>
<dbReference type="Proteomes" id="UP001055955">
    <property type="component" value="Chromosome"/>
</dbReference>
<gene>
    <name evidence="2" type="ORF">MMH89_01380</name>
</gene>
<dbReference type="PANTHER" id="PTHR36444">
    <property type="entry name" value="TRANSCRIPTIONAL REGULATOR PROTEIN YOBU-RELATED"/>
    <property type="match status" value="1"/>
</dbReference>
<dbReference type="SUPFAM" id="SSF55136">
    <property type="entry name" value="Probable bacterial effector-binding domain"/>
    <property type="match status" value="1"/>
</dbReference>